<dbReference type="AlphaFoldDB" id="A0A852ZPK2"/>
<evidence type="ECO:0000256" key="1">
    <source>
        <dbReference type="ARBA" id="ARBA00004162"/>
    </source>
</evidence>
<keyword evidence="8 9" id="KW-0472">Membrane</keyword>
<dbReference type="PANTHER" id="PTHR42982">
    <property type="entry name" value="SEC-INDEPENDENT PROTEIN TRANSLOCASE PROTEIN TATA"/>
    <property type="match status" value="1"/>
</dbReference>
<keyword evidence="2 9" id="KW-0813">Transport</keyword>
<dbReference type="EMBL" id="JACBZH010000001">
    <property type="protein sequence ID" value="NYH91399.1"/>
    <property type="molecule type" value="Genomic_DNA"/>
</dbReference>
<dbReference type="InterPro" id="IPR003369">
    <property type="entry name" value="TatA/B/E"/>
</dbReference>
<dbReference type="HAMAP" id="MF_00236">
    <property type="entry name" value="TatA_E"/>
    <property type="match status" value="1"/>
</dbReference>
<comment type="similarity">
    <text evidence="9">Belongs to the TatA/E family.</text>
</comment>
<keyword evidence="12" id="KW-1185">Reference proteome</keyword>
<name>A0A852ZPK2_9ACTN</name>
<organism evidence="11 12">
    <name type="scientific">Actinopolymorpha rutila</name>
    <dbReference type="NCBI Taxonomy" id="446787"/>
    <lineage>
        <taxon>Bacteria</taxon>
        <taxon>Bacillati</taxon>
        <taxon>Actinomycetota</taxon>
        <taxon>Actinomycetes</taxon>
        <taxon>Propionibacteriales</taxon>
        <taxon>Actinopolymorphaceae</taxon>
        <taxon>Actinopolymorpha</taxon>
    </lineage>
</organism>
<feature type="region of interest" description="Disordered" evidence="10">
    <location>
        <begin position="43"/>
        <end position="91"/>
    </location>
</feature>
<proteinExistence type="inferred from homology"/>
<keyword evidence="3 9" id="KW-1003">Cell membrane</keyword>
<gene>
    <name evidence="9" type="primary">tatA</name>
    <name evidence="11" type="ORF">F4554_004037</name>
</gene>
<reference evidence="11 12" key="1">
    <citation type="submission" date="2020-07" db="EMBL/GenBank/DDBJ databases">
        <title>Sequencing the genomes of 1000 actinobacteria strains.</title>
        <authorList>
            <person name="Klenk H.-P."/>
        </authorList>
    </citation>
    <scope>NUCLEOTIDE SEQUENCE [LARGE SCALE GENOMIC DNA]</scope>
    <source>
        <strain evidence="11 12">DSM 18448</strain>
    </source>
</reference>
<evidence type="ECO:0000256" key="8">
    <source>
        <dbReference type="ARBA" id="ARBA00023136"/>
    </source>
</evidence>
<keyword evidence="7 9" id="KW-0811">Translocation</keyword>
<comment type="subcellular location">
    <subcellularLocation>
        <location evidence="1 9">Cell membrane</location>
        <topology evidence="1 9">Single-pass membrane protein</topology>
    </subcellularLocation>
</comment>
<evidence type="ECO:0000256" key="10">
    <source>
        <dbReference type="SAM" id="MobiDB-lite"/>
    </source>
</evidence>
<dbReference type="Proteomes" id="UP000579605">
    <property type="component" value="Unassembled WGS sequence"/>
</dbReference>
<evidence type="ECO:0000256" key="7">
    <source>
        <dbReference type="ARBA" id="ARBA00023010"/>
    </source>
</evidence>
<evidence type="ECO:0000313" key="11">
    <source>
        <dbReference type="EMBL" id="NYH91399.1"/>
    </source>
</evidence>
<keyword evidence="4 9" id="KW-0812">Transmembrane</keyword>
<evidence type="ECO:0000256" key="6">
    <source>
        <dbReference type="ARBA" id="ARBA00022989"/>
    </source>
</evidence>
<evidence type="ECO:0000256" key="5">
    <source>
        <dbReference type="ARBA" id="ARBA00022927"/>
    </source>
</evidence>
<dbReference type="Gene3D" id="1.20.5.3310">
    <property type="match status" value="1"/>
</dbReference>
<dbReference type="GO" id="GO:0033281">
    <property type="term" value="C:TAT protein transport complex"/>
    <property type="evidence" value="ECO:0007669"/>
    <property type="project" value="UniProtKB-UniRule"/>
</dbReference>
<comment type="function">
    <text evidence="9">Part of the twin-arginine translocation (Tat) system that transports large folded proteins containing a characteristic twin-arginine motif in their signal peptide across membranes. TatA could form the protein-conducting channel of the Tat system.</text>
</comment>
<accession>A0A852ZPK2</accession>
<protein>
    <recommendedName>
        <fullName evidence="9">Sec-independent protein translocase protein TatA</fullName>
    </recommendedName>
</protein>
<sequence>MGSLGAPELLIIGVVLVLLFGATRLPQTAKGLAQSLRVFRQELRDDDSERPQAGTLPQAQAPQAQPTPQAQPAPQQAQETTAEPSQPHPSN</sequence>
<evidence type="ECO:0000256" key="2">
    <source>
        <dbReference type="ARBA" id="ARBA00022448"/>
    </source>
</evidence>
<dbReference type="PANTHER" id="PTHR42982:SF1">
    <property type="entry name" value="SEC-INDEPENDENT PROTEIN TRANSLOCASE PROTEIN TATA"/>
    <property type="match status" value="1"/>
</dbReference>
<comment type="caution">
    <text evidence="11">The sequence shown here is derived from an EMBL/GenBank/DDBJ whole genome shotgun (WGS) entry which is preliminary data.</text>
</comment>
<dbReference type="InterPro" id="IPR006312">
    <property type="entry name" value="TatA/E"/>
</dbReference>
<feature type="compositionally biased region" description="Low complexity" evidence="10">
    <location>
        <begin position="51"/>
        <end position="84"/>
    </location>
</feature>
<dbReference type="GO" id="GO:0008320">
    <property type="term" value="F:protein transmembrane transporter activity"/>
    <property type="evidence" value="ECO:0007669"/>
    <property type="project" value="UniProtKB-UniRule"/>
</dbReference>
<keyword evidence="5 9" id="KW-0653">Protein transport</keyword>
<dbReference type="RefSeq" id="WP_179788984.1">
    <property type="nucleotide sequence ID" value="NZ_BAAARR010000037.1"/>
</dbReference>
<evidence type="ECO:0000256" key="4">
    <source>
        <dbReference type="ARBA" id="ARBA00022692"/>
    </source>
</evidence>
<dbReference type="GO" id="GO:0043953">
    <property type="term" value="P:protein transport by the Tat complex"/>
    <property type="evidence" value="ECO:0007669"/>
    <property type="project" value="UniProtKB-UniRule"/>
</dbReference>
<evidence type="ECO:0000256" key="9">
    <source>
        <dbReference type="HAMAP-Rule" id="MF_00236"/>
    </source>
</evidence>
<evidence type="ECO:0000313" key="12">
    <source>
        <dbReference type="Proteomes" id="UP000579605"/>
    </source>
</evidence>
<comment type="subunit">
    <text evidence="9">The Tat system comprises two distinct complexes: a TatABC complex, containing multiple copies of TatA, TatB and TatC subunits, and a separate TatA complex, containing only TatA subunits. Substrates initially bind to the TatABC complex, which probably triggers association of the separate TatA complex to form the active translocon.</text>
</comment>
<evidence type="ECO:0000256" key="3">
    <source>
        <dbReference type="ARBA" id="ARBA00022475"/>
    </source>
</evidence>
<dbReference type="Pfam" id="PF02416">
    <property type="entry name" value="TatA_B_E"/>
    <property type="match status" value="1"/>
</dbReference>
<keyword evidence="6 9" id="KW-1133">Transmembrane helix</keyword>